<dbReference type="EMBL" id="CP003060">
    <property type="protein sequence ID" value="AEP30471.1"/>
    <property type="molecule type" value="Genomic_DNA"/>
</dbReference>
<dbReference type="PANTHER" id="PTHR42879:SF2">
    <property type="entry name" value="3-OXOACYL-[ACYL-CARRIER-PROTEIN] REDUCTASE FABG"/>
    <property type="match status" value="1"/>
</dbReference>
<dbReference type="PANTHER" id="PTHR42879">
    <property type="entry name" value="3-OXOACYL-(ACYL-CARRIER-PROTEIN) REDUCTASE"/>
    <property type="match status" value="1"/>
</dbReference>
<dbReference type="PRINTS" id="PR00080">
    <property type="entry name" value="SDRFAMILY"/>
</dbReference>
<dbReference type="KEGG" id="gni:GNIT_2374"/>
<dbReference type="STRING" id="1085623.GNIT_2374"/>
<comment type="similarity">
    <text evidence="1">Belongs to the short-chain dehydrogenases/reductases (SDR) family.</text>
</comment>
<dbReference type="Pfam" id="PF13561">
    <property type="entry name" value="adh_short_C2"/>
    <property type="match status" value="1"/>
</dbReference>
<proteinExistence type="inferred from homology"/>
<gene>
    <name evidence="2" type="ordered locus">GNIT_2374</name>
</gene>
<evidence type="ECO:0000256" key="1">
    <source>
        <dbReference type="ARBA" id="ARBA00006484"/>
    </source>
</evidence>
<dbReference type="CDD" id="cd05233">
    <property type="entry name" value="SDR_c"/>
    <property type="match status" value="1"/>
</dbReference>
<name>G4QLY1_GLANF</name>
<protein>
    <submittedName>
        <fullName evidence="2">Short-chain dehydrogenase/reductase SDR</fullName>
    </submittedName>
</protein>
<dbReference type="PRINTS" id="PR00081">
    <property type="entry name" value="GDHRDH"/>
</dbReference>
<sequence length="240" mass="25529">MSADIRLDFSNKRALVIGSEKGIGAAVKHQLLNAGCDVVGTSRTTTDDPSVLPLDLSNAESVDAFIQCIEQDFTFDYLIHNAGIILPEPADMLSADAIKTVCDVNLVSPLKILSAVAGQMKSRKHGKIVGIASIASVVSKPNSVVYSSSKSGFVGALRSLAVELAEYGILVNSVSPGPTSTEMIERWVSDEKQKEIARTIPLKRLACVDDIANVVLFLCSDLNTYITAQNIIVDGGFTST</sequence>
<dbReference type="InterPro" id="IPR050259">
    <property type="entry name" value="SDR"/>
</dbReference>
<dbReference type="FunFam" id="3.40.50.720:FF:000084">
    <property type="entry name" value="Short-chain dehydrogenase reductase"/>
    <property type="match status" value="1"/>
</dbReference>
<dbReference type="InterPro" id="IPR036291">
    <property type="entry name" value="NAD(P)-bd_dom_sf"/>
</dbReference>
<accession>G4QLY1</accession>
<evidence type="ECO:0000313" key="2">
    <source>
        <dbReference type="EMBL" id="AEP30471.1"/>
    </source>
</evidence>
<organism evidence="2 3">
    <name type="scientific">Glaciecola nitratireducens (strain JCM 12485 / KCTC 12276 / FR1064)</name>
    <dbReference type="NCBI Taxonomy" id="1085623"/>
    <lineage>
        <taxon>Bacteria</taxon>
        <taxon>Pseudomonadati</taxon>
        <taxon>Pseudomonadota</taxon>
        <taxon>Gammaproteobacteria</taxon>
        <taxon>Alteromonadales</taxon>
        <taxon>Alteromonadaceae</taxon>
        <taxon>Brumicola</taxon>
    </lineage>
</organism>
<dbReference type="HOGENOM" id="CLU_010194_1_2_6"/>
<dbReference type="AlphaFoldDB" id="G4QLY1"/>
<dbReference type="eggNOG" id="COG1028">
    <property type="taxonomic scope" value="Bacteria"/>
</dbReference>
<dbReference type="RefSeq" id="WP_014109344.1">
    <property type="nucleotide sequence ID" value="NC_016041.1"/>
</dbReference>
<dbReference type="Gene3D" id="3.40.50.720">
    <property type="entry name" value="NAD(P)-binding Rossmann-like Domain"/>
    <property type="match status" value="1"/>
</dbReference>
<dbReference type="SUPFAM" id="SSF51735">
    <property type="entry name" value="NAD(P)-binding Rossmann-fold domains"/>
    <property type="match status" value="1"/>
</dbReference>
<dbReference type="OrthoDB" id="9804774at2"/>
<dbReference type="InterPro" id="IPR002347">
    <property type="entry name" value="SDR_fam"/>
</dbReference>
<evidence type="ECO:0000313" key="3">
    <source>
        <dbReference type="Proteomes" id="UP000009282"/>
    </source>
</evidence>
<keyword evidence="3" id="KW-1185">Reference proteome</keyword>
<dbReference type="Proteomes" id="UP000009282">
    <property type="component" value="Chromosome"/>
</dbReference>
<reference evidence="2 3" key="1">
    <citation type="journal article" date="2011" name="J. Bacteriol.">
        <title>Complete genome sequence of seawater bacterium Glaciecola nitratireducens FR1064T.</title>
        <authorList>
            <person name="Bian F."/>
            <person name="Qin Q.L."/>
            <person name="Xie B.B."/>
            <person name="Shu Y.L."/>
            <person name="Zhang X.Y."/>
            <person name="Yu Y."/>
            <person name="Chen B."/>
            <person name="Chen X.L."/>
            <person name="Zhou B.C."/>
            <person name="Zhang Y.Z."/>
        </authorList>
    </citation>
    <scope>NUCLEOTIDE SEQUENCE [LARGE SCALE GENOMIC DNA]</scope>
    <source>
        <strain evidence="3">JCM 12485 / KCTC 12276 / FR1064</strain>
    </source>
</reference>